<feature type="compositionally biased region" description="Polar residues" evidence="1">
    <location>
        <begin position="207"/>
        <end position="217"/>
    </location>
</feature>
<feature type="transmembrane region" description="Helical" evidence="2">
    <location>
        <begin position="46"/>
        <end position="64"/>
    </location>
</feature>
<feature type="region of interest" description="Disordered" evidence="1">
    <location>
        <begin position="207"/>
        <end position="257"/>
    </location>
</feature>
<evidence type="ECO:0000256" key="2">
    <source>
        <dbReference type="SAM" id="Phobius"/>
    </source>
</evidence>
<sequence>MTLKETSYSLKIFQFVVAFLILLLEFISAVGFKANYHDAPTHGLNFLYWVTLITQNLYLLHLIIRFRPQWQSVQHVYRVTSDCFTLFTWLSLCLINISPALHDKLDCSDKSGPSLTRCQLFLTNLSLGWILIPTFIGSLFISIYRWRNNESIIPSIPMNKVNNNHTTSTAPTVPKPSRSTSYPYSMQEGVLDGQPVLIFNDNNSKRTSFYNQHNSPTHARPPSYPNNTYHSGSNPDLTNDFSEHSARDSDSKSLNLL</sequence>
<keyword evidence="2" id="KW-0472">Membrane</keyword>
<feature type="compositionally biased region" description="Polar residues" evidence="1">
    <location>
        <begin position="160"/>
        <end position="184"/>
    </location>
</feature>
<dbReference type="AlphaFoldDB" id="A0A397J1E7"/>
<accession>A0A397J1E7</accession>
<dbReference type="OrthoDB" id="2399993at2759"/>
<comment type="caution">
    <text evidence="3">The sequence shown here is derived from an EMBL/GenBank/DDBJ whole genome shotgun (WGS) entry which is preliminary data.</text>
</comment>
<keyword evidence="2" id="KW-0812">Transmembrane</keyword>
<feature type="transmembrane region" description="Helical" evidence="2">
    <location>
        <begin position="12"/>
        <end position="34"/>
    </location>
</feature>
<evidence type="ECO:0008006" key="5">
    <source>
        <dbReference type="Google" id="ProtNLM"/>
    </source>
</evidence>
<keyword evidence="2" id="KW-1133">Transmembrane helix</keyword>
<reference evidence="3 4" key="1">
    <citation type="submission" date="2018-08" db="EMBL/GenBank/DDBJ databases">
        <title>Genome and evolution of the arbuscular mycorrhizal fungus Diversispora epigaea (formerly Glomus versiforme) and its bacterial endosymbionts.</title>
        <authorList>
            <person name="Sun X."/>
            <person name="Fei Z."/>
            <person name="Harrison M."/>
        </authorList>
    </citation>
    <scope>NUCLEOTIDE SEQUENCE [LARGE SCALE GENOMIC DNA]</scope>
    <source>
        <strain evidence="3 4">IT104</strain>
    </source>
</reference>
<feature type="compositionally biased region" description="Polar residues" evidence="1">
    <location>
        <begin position="225"/>
        <end position="240"/>
    </location>
</feature>
<feature type="transmembrane region" description="Helical" evidence="2">
    <location>
        <begin position="76"/>
        <end position="101"/>
    </location>
</feature>
<proteinExistence type="predicted"/>
<name>A0A397J1E7_9GLOM</name>
<gene>
    <name evidence="3" type="ORF">Glove_140g145</name>
</gene>
<keyword evidence="4" id="KW-1185">Reference proteome</keyword>
<evidence type="ECO:0000313" key="3">
    <source>
        <dbReference type="EMBL" id="RHZ79836.1"/>
    </source>
</evidence>
<evidence type="ECO:0000313" key="4">
    <source>
        <dbReference type="Proteomes" id="UP000266861"/>
    </source>
</evidence>
<evidence type="ECO:0000256" key="1">
    <source>
        <dbReference type="SAM" id="MobiDB-lite"/>
    </source>
</evidence>
<dbReference type="Proteomes" id="UP000266861">
    <property type="component" value="Unassembled WGS sequence"/>
</dbReference>
<organism evidence="3 4">
    <name type="scientific">Diversispora epigaea</name>
    <dbReference type="NCBI Taxonomy" id="1348612"/>
    <lineage>
        <taxon>Eukaryota</taxon>
        <taxon>Fungi</taxon>
        <taxon>Fungi incertae sedis</taxon>
        <taxon>Mucoromycota</taxon>
        <taxon>Glomeromycotina</taxon>
        <taxon>Glomeromycetes</taxon>
        <taxon>Diversisporales</taxon>
        <taxon>Diversisporaceae</taxon>
        <taxon>Diversispora</taxon>
    </lineage>
</organism>
<dbReference type="EMBL" id="PQFF01000131">
    <property type="protein sequence ID" value="RHZ79836.1"/>
    <property type="molecule type" value="Genomic_DNA"/>
</dbReference>
<feature type="compositionally biased region" description="Basic and acidic residues" evidence="1">
    <location>
        <begin position="241"/>
        <end position="251"/>
    </location>
</feature>
<feature type="transmembrane region" description="Helical" evidence="2">
    <location>
        <begin position="121"/>
        <end position="144"/>
    </location>
</feature>
<feature type="region of interest" description="Disordered" evidence="1">
    <location>
        <begin position="159"/>
        <end position="185"/>
    </location>
</feature>
<protein>
    <recommendedName>
        <fullName evidence="5">MARVEL domain-containing protein</fullName>
    </recommendedName>
</protein>